<evidence type="ECO:0000256" key="5">
    <source>
        <dbReference type="ARBA" id="ARBA00023136"/>
    </source>
</evidence>
<feature type="transmembrane region" description="Helical" evidence="9">
    <location>
        <begin position="180"/>
        <end position="203"/>
    </location>
</feature>
<keyword evidence="7 8" id="KW-0807">Transducer</keyword>
<dbReference type="AlphaFoldDB" id="A0A3B3X542"/>
<feature type="transmembrane region" description="Helical" evidence="9">
    <location>
        <begin position="223"/>
        <end position="250"/>
    </location>
</feature>
<feature type="transmembrane region" description="Helical" evidence="9">
    <location>
        <begin position="138"/>
        <end position="160"/>
    </location>
</feature>
<dbReference type="InterPro" id="IPR000276">
    <property type="entry name" value="GPCR_Rhodpsn"/>
</dbReference>
<dbReference type="SUPFAM" id="SSF81321">
    <property type="entry name" value="Family A G protein-coupled receptor-like"/>
    <property type="match status" value="1"/>
</dbReference>
<evidence type="ECO:0000313" key="12">
    <source>
        <dbReference type="Proteomes" id="UP000261480"/>
    </source>
</evidence>
<reference evidence="11" key="1">
    <citation type="submission" date="2025-08" db="UniProtKB">
        <authorList>
            <consortium name="Ensembl"/>
        </authorList>
    </citation>
    <scope>IDENTIFICATION</scope>
</reference>
<evidence type="ECO:0000256" key="2">
    <source>
        <dbReference type="ARBA" id="ARBA00022692"/>
    </source>
</evidence>
<feature type="transmembrane region" description="Helical" evidence="9">
    <location>
        <begin position="27"/>
        <end position="46"/>
    </location>
</feature>
<accession>A0A3B3X542</accession>
<proteinExistence type="inferred from homology"/>
<dbReference type="InterPro" id="IPR051893">
    <property type="entry name" value="HCARs"/>
</dbReference>
<dbReference type="Ensembl" id="ENSPMET00000016835.1">
    <property type="protein sequence ID" value="ENSPMEP00000010080.1"/>
    <property type="gene ID" value="ENSPMEG00000012013.1"/>
</dbReference>
<dbReference type="PRINTS" id="PR00237">
    <property type="entry name" value="GPCRRHODOPSN"/>
</dbReference>
<evidence type="ECO:0000256" key="1">
    <source>
        <dbReference type="ARBA" id="ARBA00004141"/>
    </source>
</evidence>
<evidence type="ECO:0000256" key="7">
    <source>
        <dbReference type="ARBA" id="ARBA00023224"/>
    </source>
</evidence>
<reference evidence="11" key="2">
    <citation type="submission" date="2025-09" db="UniProtKB">
        <authorList>
            <consortium name="Ensembl"/>
        </authorList>
    </citation>
    <scope>IDENTIFICATION</scope>
</reference>
<dbReference type="Gene3D" id="1.20.1070.10">
    <property type="entry name" value="Rhodopsin 7-helix transmembrane proteins"/>
    <property type="match status" value="1"/>
</dbReference>
<keyword evidence="3 9" id="KW-1133">Transmembrane helix</keyword>
<organism evidence="11 12">
    <name type="scientific">Poecilia mexicana</name>
    <dbReference type="NCBI Taxonomy" id="48701"/>
    <lineage>
        <taxon>Eukaryota</taxon>
        <taxon>Metazoa</taxon>
        <taxon>Chordata</taxon>
        <taxon>Craniata</taxon>
        <taxon>Vertebrata</taxon>
        <taxon>Euteleostomi</taxon>
        <taxon>Actinopterygii</taxon>
        <taxon>Neopterygii</taxon>
        <taxon>Teleostei</taxon>
        <taxon>Neoteleostei</taxon>
        <taxon>Acanthomorphata</taxon>
        <taxon>Ovalentaria</taxon>
        <taxon>Atherinomorphae</taxon>
        <taxon>Cyprinodontiformes</taxon>
        <taxon>Poeciliidae</taxon>
        <taxon>Poeciliinae</taxon>
        <taxon>Poecilia</taxon>
    </lineage>
</organism>
<keyword evidence="6 8" id="KW-0675">Receptor</keyword>
<dbReference type="PROSITE" id="PS50262">
    <property type="entry name" value="G_PROTEIN_RECEP_F1_2"/>
    <property type="match status" value="1"/>
</dbReference>
<dbReference type="PROSITE" id="PS00237">
    <property type="entry name" value="G_PROTEIN_RECEP_F1_1"/>
    <property type="match status" value="1"/>
</dbReference>
<dbReference type="Proteomes" id="UP000261480">
    <property type="component" value="Unplaced"/>
</dbReference>
<feature type="transmembrane region" description="Helical" evidence="9">
    <location>
        <begin position="265"/>
        <end position="288"/>
    </location>
</feature>
<evidence type="ECO:0000259" key="10">
    <source>
        <dbReference type="PROSITE" id="PS50262"/>
    </source>
</evidence>
<sequence>GFEGAASSFSMLCSLNASVLISTLPPLILTEFAFGFLGNGLALWIFCFHLRPWKSSTVLLFNLAMSDFLLNVALPLRASYYFSGLRWSFGLALCSACLFMLAMNRSGSTLFLMFIAVDRYMHVVHPHHPVNSLSVTKAALGALGVWLLAIGADAPIFALQHGNGSHCESFNTEVDERHSLTWHEFVFLASFFVPLLVILYCTVHMVLQLRRRQLAHNARIRKVLCFISVVVVVFFVCFLPSNVTLLMIWIRSKRAVCPASEELAIAFYVSITLTYLNSALDPVVYYFSSPVFKNFCRKTLRLSPEETNDSAAKRKLSKVHSLQGKSALVWELVQ</sequence>
<dbReference type="PANTHER" id="PTHR46048:SF6">
    <property type="entry name" value="HYDROXYCARBOXYLIC ACID RECEPTOR 2"/>
    <property type="match status" value="1"/>
</dbReference>
<evidence type="ECO:0000256" key="4">
    <source>
        <dbReference type="ARBA" id="ARBA00023040"/>
    </source>
</evidence>
<comment type="similarity">
    <text evidence="8">Belongs to the G-protein coupled receptor 1 family.</text>
</comment>
<feature type="transmembrane region" description="Helical" evidence="9">
    <location>
        <begin position="58"/>
        <end position="76"/>
    </location>
</feature>
<dbReference type="InterPro" id="IPR017452">
    <property type="entry name" value="GPCR_Rhodpsn_7TM"/>
</dbReference>
<evidence type="ECO:0000256" key="9">
    <source>
        <dbReference type="SAM" id="Phobius"/>
    </source>
</evidence>
<dbReference type="Pfam" id="PF00001">
    <property type="entry name" value="7tm_1"/>
    <property type="match status" value="1"/>
</dbReference>
<evidence type="ECO:0000256" key="8">
    <source>
        <dbReference type="RuleBase" id="RU000688"/>
    </source>
</evidence>
<keyword evidence="2 8" id="KW-0812">Transmembrane</keyword>
<feature type="transmembrane region" description="Helical" evidence="9">
    <location>
        <begin position="88"/>
        <end position="117"/>
    </location>
</feature>
<evidence type="ECO:0000313" key="11">
    <source>
        <dbReference type="Ensembl" id="ENSPMEP00000010080.1"/>
    </source>
</evidence>
<feature type="domain" description="G-protein coupled receptors family 1 profile" evidence="10">
    <location>
        <begin position="38"/>
        <end position="285"/>
    </location>
</feature>
<dbReference type="GO" id="GO:0005886">
    <property type="term" value="C:plasma membrane"/>
    <property type="evidence" value="ECO:0007669"/>
    <property type="project" value="TreeGrafter"/>
</dbReference>
<comment type="subcellular location">
    <subcellularLocation>
        <location evidence="1">Membrane</location>
        <topology evidence="1">Multi-pass membrane protein</topology>
    </subcellularLocation>
</comment>
<dbReference type="GO" id="GO:0004930">
    <property type="term" value="F:G protein-coupled receptor activity"/>
    <property type="evidence" value="ECO:0007669"/>
    <property type="project" value="UniProtKB-KW"/>
</dbReference>
<name>A0A3B3X542_9TELE</name>
<keyword evidence="4 8" id="KW-0297">G-protein coupled receptor</keyword>
<keyword evidence="12" id="KW-1185">Reference proteome</keyword>
<protein>
    <recommendedName>
        <fullName evidence="10">G-protein coupled receptors family 1 profile domain-containing protein</fullName>
    </recommendedName>
</protein>
<evidence type="ECO:0000256" key="3">
    <source>
        <dbReference type="ARBA" id="ARBA00022989"/>
    </source>
</evidence>
<evidence type="ECO:0000256" key="6">
    <source>
        <dbReference type="ARBA" id="ARBA00023170"/>
    </source>
</evidence>
<keyword evidence="5 9" id="KW-0472">Membrane</keyword>
<dbReference type="PANTHER" id="PTHR46048">
    <property type="entry name" value="HYDROXYCARBOXYLIC ACID RECEPTOR 2"/>
    <property type="match status" value="1"/>
</dbReference>